<name>A0ABT3RD70_9BACT</name>
<keyword evidence="3" id="KW-1185">Reference proteome</keyword>
<organism evidence="2 3">
    <name type="scientific">Pontibacter anaerobius</name>
    <dbReference type="NCBI Taxonomy" id="2993940"/>
    <lineage>
        <taxon>Bacteria</taxon>
        <taxon>Pseudomonadati</taxon>
        <taxon>Bacteroidota</taxon>
        <taxon>Cytophagia</taxon>
        <taxon>Cytophagales</taxon>
        <taxon>Hymenobacteraceae</taxon>
        <taxon>Pontibacter</taxon>
    </lineage>
</organism>
<dbReference type="EMBL" id="JAPFQO010000002">
    <property type="protein sequence ID" value="MCX2739383.1"/>
    <property type="molecule type" value="Genomic_DNA"/>
</dbReference>
<accession>A0ABT3RD70</accession>
<keyword evidence="1" id="KW-0732">Signal</keyword>
<comment type="caution">
    <text evidence="2">The sequence shown here is derived from an EMBL/GenBank/DDBJ whole genome shotgun (WGS) entry which is preliminary data.</text>
</comment>
<sequence length="242" mass="27409">MKIMYLLLLLAFSGQLVLAQSTRLSGLEADNNLRLLGTDGTSSAVRLFDNRYAGVKGNPFFRNEWCKAKIYMGNLVFEDVNVKYDLYDNKLLIKNSEGKVYEALPVKVNQLELQDSLTHQTYVMKRADAMGAADLQLAQRLAISIYEGDKVKLYLMPQKTLLKASYQESYSANRTQDEFVYKEDYYLITPGNAVKNVKLSKRNLLKALPNKQKEVEAYIASERINLGTASGWAKALAFYESL</sequence>
<dbReference type="RefSeq" id="WP_266051441.1">
    <property type="nucleotide sequence ID" value="NZ_JAPFQO010000002.1"/>
</dbReference>
<gene>
    <name evidence="2" type="ORF">OO017_05455</name>
</gene>
<evidence type="ECO:0000313" key="3">
    <source>
        <dbReference type="Proteomes" id="UP001207228"/>
    </source>
</evidence>
<feature type="signal peptide" evidence="1">
    <location>
        <begin position="1"/>
        <end position="19"/>
    </location>
</feature>
<reference evidence="2 3" key="1">
    <citation type="submission" date="2022-11" db="EMBL/GenBank/DDBJ databases">
        <title>The characterization of three novel Bacteroidetes species and genomic analysis of their roles in tidal elemental geochemical cycles.</title>
        <authorList>
            <person name="Ma K.-J."/>
        </authorList>
    </citation>
    <scope>NUCLEOTIDE SEQUENCE [LARGE SCALE GENOMIC DNA]</scope>
    <source>
        <strain evidence="2 3">M82</strain>
    </source>
</reference>
<evidence type="ECO:0000256" key="1">
    <source>
        <dbReference type="SAM" id="SignalP"/>
    </source>
</evidence>
<protein>
    <submittedName>
        <fullName evidence="2">Uncharacterized protein</fullName>
    </submittedName>
</protein>
<feature type="chain" id="PRO_5046625527" evidence="1">
    <location>
        <begin position="20"/>
        <end position="242"/>
    </location>
</feature>
<dbReference type="Proteomes" id="UP001207228">
    <property type="component" value="Unassembled WGS sequence"/>
</dbReference>
<evidence type="ECO:0000313" key="2">
    <source>
        <dbReference type="EMBL" id="MCX2739383.1"/>
    </source>
</evidence>
<proteinExistence type="predicted"/>